<proteinExistence type="predicted"/>
<dbReference type="EMBL" id="BMAT01002816">
    <property type="protein sequence ID" value="GFS14841.1"/>
    <property type="molecule type" value="Genomic_DNA"/>
</dbReference>
<dbReference type="SUPFAM" id="SSF63411">
    <property type="entry name" value="LuxS/MPP-like metallohydrolase"/>
    <property type="match status" value="1"/>
</dbReference>
<dbReference type="Gene3D" id="3.30.830.10">
    <property type="entry name" value="Metalloenzyme, LuxS/M16 peptidase-like"/>
    <property type="match status" value="1"/>
</dbReference>
<feature type="domain" description="Peptidase M16C associated" evidence="1">
    <location>
        <begin position="1"/>
        <end position="179"/>
    </location>
</feature>
<sequence length="179" mass="19964">MGPDSEFEAKRTEEEEKRLAGLVEGLGDQEKEKIYQREDLMPYVPLFSEVITSIGAGGHDYLWMSQQQELYTGGLSASPLCVGHHTSSSRLQRGILFSSHCLEKNFKHMLDLWTHIINSPDFTDVSRLSTLIKMSASSLASSLVDSGHQYAISSSAANLDVVSRNHEILFGYSQVRKVK</sequence>
<dbReference type="PANTHER" id="PTHR43016:SF13">
    <property type="entry name" value="PRESEQUENCE PROTEASE, MITOCHONDRIAL"/>
    <property type="match status" value="1"/>
</dbReference>
<gene>
    <name evidence="2" type="ORF">ElyMa_001434300</name>
</gene>
<dbReference type="InterPro" id="IPR013578">
    <property type="entry name" value="Peptidase_M16C_assoc"/>
</dbReference>
<dbReference type="GO" id="GO:0016485">
    <property type="term" value="P:protein processing"/>
    <property type="evidence" value="ECO:0007669"/>
    <property type="project" value="TreeGrafter"/>
</dbReference>
<protein>
    <submittedName>
        <fullName evidence="2">Presequence protease, mitochondrial</fullName>
    </submittedName>
</protein>
<dbReference type="GO" id="GO:0005759">
    <property type="term" value="C:mitochondrial matrix"/>
    <property type="evidence" value="ECO:0007669"/>
    <property type="project" value="TreeGrafter"/>
</dbReference>
<organism evidence="2 3">
    <name type="scientific">Elysia marginata</name>
    <dbReference type="NCBI Taxonomy" id="1093978"/>
    <lineage>
        <taxon>Eukaryota</taxon>
        <taxon>Metazoa</taxon>
        <taxon>Spiralia</taxon>
        <taxon>Lophotrochozoa</taxon>
        <taxon>Mollusca</taxon>
        <taxon>Gastropoda</taxon>
        <taxon>Heterobranchia</taxon>
        <taxon>Euthyneura</taxon>
        <taxon>Panpulmonata</taxon>
        <taxon>Sacoglossa</taxon>
        <taxon>Placobranchoidea</taxon>
        <taxon>Plakobranchidae</taxon>
        <taxon>Elysia</taxon>
    </lineage>
</organism>
<evidence type="ECO:0000313" key="2">
    <source>
        <dbReference type="EMBL" id="GFS14841.1"/>
    </source>
</evidence>
<dbReference type="InterPro" id="IPR011249">
    <property type="entry name" value="Metalloenz_LuxS/M16"/>
</dbReference>
<dbReference type="GO" id="GO:0046872">
    <property type="term" value="F:metal ion binding"/>
    <property type="evidence" value="ECO:0007669"/>
    <property type="project" value="InterPro"/>
</dbReference>
<dbReference type="Proteomes" id="UP000762676">
    <property type="component" value="Unassembled WGS sequence"/>
</dbReference>
<keyword evidence="2" id="KW-0645">Protease</keyword>
<dbReference type="GO" id="GO:0004222">
    <property type="term" value="F:metalloendopeptidase activity"/>
    <property type="evidence" value="ECO:0007669"/>
    <property type="project" value="TreeGrafter"/>
</dbReference>
<dbReference type="AlphaFoldDB" id="A0AAV4J293"/>
<dbReference type="SMART" id="SM01264">
    <property type="entry name" value="M16C_associated"/>
    <property type="match status" value="1"/>
</dbReference>
<comment type="caution">
    <text evidence="2">The sequence shown here is derived from an EMBL/GenBank/DDBJ whole genome shotgun (WGS) entry which is preliminary data.</text>
</comment>
<evidence type="ECO:0000259" key="1">
    <source>
        <dbReference type="SMART" id="SM01264"/>
    </source>
</evidence>
<keyword evidence="3" id="KW-1185">Reference proteome</keyword>
<accession>A0AAV4J293</accession>
<dbReference type="Pfam" id="PF08367">
    <property type="entry name" value="M16C_assoc"/>
    <property type="match status" value="1"/>
</dbReference>
<keyword evidence="2" id="KW-0378">Hydrolase</keyword>
<dbReference type="PANTHER" id="PTHR43016">
    <property type="entry name" value="PRESEQUENCE PROTEASE"/>
    <property type="match status" value="1"/>
</dbReference>
<name>A0AAV4J293_9GAST</name>
<evidence type="ECO:0000313" key="3">
    <source>
        <dbReference type="Proteomes" id="UP000762676"/>
    </source>
</evidence>
<reference evidence="2 3" key="1">
    <citation type="journal article" date="2021" name="Elife">
        <title>Chloroplast acquisition without the gene transfer in kleptoplastic sea slugs, Plakobranchus ocellatus.</title>
        <authorList>
            <person name="Maeda T."/>
            <person name="Takahashi S."/>
            <person name="Yoshida T."/>
            <person name="Shimamura S."/>
            <person name="Takaki Y."/>
            <person name="Nagai Y."/>
            <person name="Toyoda A."/>
            <person name="Suzuki Y."/>
            <person name="Arimoto A."/>
            <person name="Ishii H."/>
            <person name="Satoh N."/>
            <person name="Nishiyama T."/>
            <person name="Hasebe M."/>
            <person name="Maruyama T."/>
            <person name="Minagawa J."/>
            <person name="Obokata J."/>
            <person name="Shigenobu S."/>
        </authorList>
    </citation>
    <scope>NUCLEOTIDE SEQUENCE [LARGE SCALE GENOMIC DNA]</scope>
</reference>